<keyword evidence="3" id="KW-0862">Zinc</keyword>
<dbReference type="GO" id="GO:0008270">
    <property type="term" value="F:zinc ion binding"/>
    <property type="evidence" value="ECO:0007669"/>
    <property type="project" value="InterPro"/>
</dbReference>
<feature type="compositionally biased region" description="Low complexity" evidence="8">
    <location>
        <begin position="193"/>
        <end position="203"/>
    </location>
</feature>
<dbReference type="PANTHER" id="PTHR31313">
    <property type="entry name" value="TY1 ENHANCER ACTIVATOR"/>
    <property type="match status" value="1"/>
</dbReference>
<evidence type="ECO:0000313" key="10">
    <source>
        <dbReference type="EMBL" id="GHJ85412.1"/>
    </source>
</evidence>
<dbReference type="Proteomes" id="UP000620104">
    <property type="component" value="Unassembled WGS sequence"/>
</dbReference>
<comment type="subcellular location">
    <subcellularLocation>
        <location evidence="1">Nucleus</location>
    </subcellularLocation>
</comment>
<evidence type="ECO:0000256" key="7">
    <source>
        <dbReference type="ARBA" id="ARBA00023242"/>
    </source>
</evidence>
<evidence type="ECO:0000256" key="1">
    <source>
        <dbReference type="ARBA" id="ARBA00004123"/>
    </source>
</evidence>
<dbReference type="AlphaFoldDB" id="A0A8H3TQL1"/>
<dbReference type="InterPro" id="IPR007219">
    <property type="entry name" value="XnlR_reg_dom"/>
</dbReference>
<keyword evidence="11" id="KW-1185">Reference proteome</keyword>
<evidence type="ECO:0000259" key="9">
    <source>
        <dbReference type="PROSITE" id="PS50048"/>
    </source>
</evidence>
<comment type="caution">
    <text evidence="10">The sequence shown here is derived from an EMBL/GenBank/DDBJ whole genome shotgun (WGS) entry which is preliminary data.</text>
</comment>
<dbReference type="SMART" id="SM00906">
    <property type="entry name" value="Fungal_trans"/>
    <property type="match status" value="1"/>
</dbReference>
<dbReference type="Pfam" id="PF00172">
    <property type="entry name" value="Zn_clus"/>
    <property type="match status" value="1"/>
</dbReference>
<dbReference type="GO" id="GO:0000981">
    <property type="term" value="F:DNA-binding transcription factor activity, RNA polymerase II-specific"/>
    <property type="evidence" value="ECO:0007669"/>
    <property type="project" value="InterPro"/>
</dbReference>
<evidence type="ECO:0000256" key="8">
    <source>
        <dbReference type="SAM" id="MobiDB-lite"/>
    </source>
</evidence>
<feature type="compositionally biased region" description="Polar residues" evidence="8">
    <location>
        <begin position="296"/>
        <end position="307"/>
    </location>
</feature>
<name>A0A8H3TQL1_9TREE</name>
<dbReference type="InterPro" id="IPR051615">
    <property type="entry name" value="Transcr_Regulatory_Elem"/>
</dbReference>
<dbReference type="SMART" id="SM00066">
    <property type="entry name" value="GAL4"/>
    <property type="match status" value="1"/>
</dbReference>
<sequence length="849" mass="94581">MSDQKEKAQEDSDEASDGTRQESSARKPKTTIACDRCRIKKRKCDGNKPSCRHCRLAESPCVYPEKPRQRGPVAGYAKEVEKRISWLEGFILFINNTIAQTEGISPEARFRLDLQGLSQVYIEQNVDRDAEDWALVRSRFQESFASLTQAAKEGFDISKTLRGRKRSFSHLVDRAPSQQSAQDVNYAAPAMNQSQPRYPPYSSSDRRVSQPELLSEQRYALPLALPRPFATPSVQDPINDFQPQDLLALGQPYLHSSAGLASHDYGPAISSAGTSSNFSERLASPRYGQPARTMSWDASQRNQQNPEAQAPFNPDVSTFSTSISRQAFDLDYSSNLRRELDVEDVLRIGEISGDNLQIQLPPPELQVHLISLYLNHMDSQLPFVDAEALRHYMVSVSTKAPKRQDPSPNKLLILALCAYASCCSSASRNAVNDNGISLTNITSDSLGEIWAGEARNFLMSSSLRRRCDVETVHGIMILVMRDMGCAQYFQAWLWLGIAVRVSQDNGLHLPQAQRHSAADNHRYDEVFRNTWTALGLLDITLSLQLNRPTAIDFSLYEQSIKINDTENSRGVSLTPTSIDEPLLQLCGHLNDVRKMYAAPVQESSRLAEIRDALQNWKRQLPYQFQLHFDEDQSPLVITMHMIYHVAVVLLYRPFQNLTGIDTVRPISTATAAFKMLLDTIRQPTTGDARLQFSPILIYPLYTIAIALITSERRAGREETSSATLTRRASLSACLETLEAMCITWPLAKRCHKILDRLYQGDKDDPKTLANIDTYANQAQAQQAAMPTAAADDISAFALLNASFPTIGFGGNSEQDDLLTLLMTNDWSVDNAGGRSGASSTHQSLLPGPA</sequence>
<dbReference type="GO" id="GO:0006351">
    <property type="term" value="P:DNA-templated transcription"/>
    <property type="evidence" value="ECO:0007669"/>
    <property type="project" value="InterPro"/>
</dbReference>
<dbReference type="GO" id="GO:0005634">
    <property type="term" value="C:nucleus"/>
    <property type="evidence" value="ECO:0007669"/>
    <property type="project" value="UniProtKB-SubCell"/>
</dbReference>
<dbReference type="Gene3D" id="4.10.240.10">
    <property type="entry name" value="Zn(2)-C6 fungal-type DNA-binding domain"/>
    <property type="match status" value="1"/>
</dbReference>
<proteinExistence type="predicted"/>
<keyword evidence="4" id="KW-0805">Transcription regulation</keyword>
<feature type="region of interest" description="Disordered" evidence="8">
    <location>
        <begin position="190"/>
        <end position="212"/>
    </location>
</feature>
<dbReference type="Pfam" id="PF04082">
    <property type="entry name" value="Fungal_trans"/>
    <property type="match status" value="1"/>
</dbReference>
<keyword evidence="6" id="KW-0804">Transcription</keyword>
<keyword evidence="7" id="KW-0539">Nucleus</keyword>
<feature type="domain" description="Zn(2)-C6 fungal-type" evidence="9">
    <location>
        <begin position="33"/>
        <end position="63"/>
    </location>
</feature>
<feature type="region of interest" description="Disordered" evidence="8">
    <location>
        <begin position="1"/>
        <end position="30"/>
    </location>
</feature>
<protein>
    <recommendedName>
        <fullName evidence="9">Zn(2)-C6 fungal-type domain-containing protein</fullName>
    </recommendedName>
</protein>
<dbReference type="PROSITE" id="PS50048">
    <property type="entry name" value="ZN2_CY6_FUNGAL_2"/>
    <property type="match status" value="1"/>
</dbReference>
<dbReference type="InterPro" id="IPR001138">
    <property type="entry name" value="Zn2Cys6_DnaBD"/>
</dbReference>
<dbReference type="GO" id="GO:0003677">
    <property type="term" value="F:DNA binding"/>
    <property type="evidence" value="ECO:0007669"/>
    <property type="project" value="UniProtKB-KW"/>
</dbReference>
<evidence type="ECO:0000256" key="2">
    <source>
        <dbReference type="ARBA" id="ARBA00022723"/>
    </source>
</evidence>
<dbReference type="InterPro" id="IPR036864">
    <property type="entry name" value="Zn2-C6_fun-type_DNA-bd_sf"/>
</dbReference>
<evidence type="ECO:0000256" key="6">
    <source>
        <dbReference type="ARBA" id="ARBA00023163"/>
    </source>
</evidence>
<gene>
    <name evidence="10" type="ORF">NliqN6_1814</name>
</gene>
<feature type="compositionally biased region" description="Basic and acidic residues" evidence="8">
    <location>
        <begin position="1"/>
        <end position="10"/>
    </location>
</feature>
<evidence type="ECO:0000256" key="4">
    <source>
        <dbReference type="ARBA" id="ARBA00023015"/>
    </source>
</evidence>
<dbReference type="EMBL" id="BLZA01000011">
    <property type="protein sequence ID" value="GHJ85412.1"/>
    <property type="molecule type" value="Genomic_DNA"/>
</dbReference>
<evidence type="ECO:0000313" key="11">
    <source>
        <dbReference type="Proteomes" id="UP000620104"/>
    </source>
</evidence>
<dbReference type="PROSITE" id="PS00463">
    <property type="entry name" value="ZN2_CY6_FUNGAL_1"/>
    <property type="match status" value="1"/>
</dbReference>
<evidence type="ECO:0000256" key="3">
    <source>
        <dbReference type="ARBA" id="ARBA00022833"/>
    </source>
</evidence>
<accession>A0A8H3TQL1</accession>
<dbReference type="SUPFAM" id="SSF57701">
    <property type="entry name" value="Zn2/Cys6 DNA-binding domain"/>
    <property type="match status" value="1"/>
</dbReference>
<dbReference type="PANTHER" id="PTHR31313:SF81">
    <property type="entry name" value="TY1 ENHANCER ACTIVATOR"/>
    <property type="match status" value="1"/>
</dbReference>
<organism evidence="10 11">
    <name type="scientific">Naganishia liquefaciens</name>
    <dbReference type="NCBI Taxonomy" id="104408"/>
    <lineage>
        <taxon>Eukaryota</taxon>
        <taxon>Fungi</taxon>
        <taxon>Dikarya</taxon>
        <taxon>Basidiomycota</taxon>
        <taxon>Agaricomycotina</taxon>
        <taxon>Tremellomycetes</taxon>
        <taxon>Filobasidiales</taxon>
        <taxon>Filobasidiaceae</taxon>
        <taxon>Naganishia</taxon>
    </lineage>
</organism>
<feature type="region of interest" description="Disordered" evidence="8">
    <location>
        <begin position="295"/>
        <end position="315"/>
    </location>
</feature>
<evidence type="ECO:0000256" key="5">
    <source>
        <dbReference type="ARBA" id="ARBA00023125"/>
    </source>
</evidence>
<keyword evidence="2" id="KW-0479">Metal-binding</keyword>
<dbReference type="CDD" id="cd00067">
    <property type="entry name" value="GAL4"/>
    <property type="match status" value="1"/>
</dbReference>
<dbReference type="OrthoDB" id="2123952at2759"/>
<dbReference type="CDD" id="cd12148">
    <property type="entry name" value="fungal_TF_MHR"/>
    <property type="match status" value="1"/>
</dbReference>
<keyword evidence="5" id="KW-0238">DNA-binding</keyword>
<reference evidence="10" key="1">
    <citation type="submission" date="2020-07" db="EMBL/GenBank/DDBJ databases">
        <title>Draft Genome Sequence of a Deep-Sea Yeast, Naganishia (Cryptococcus) liquefaciens strain N6.</title>
        <authorList>
            <person name="Han Y.W."/>
            <person name="Kajitani R."/>
            <person name="Morimoto H."/>
            <person name="Parhat M."/>
            <person name="Tsubouchi H."/>
            <person name="Bakenova O."/>
            <person name="Ogata M."/>
            <person name="Argunhan B."/>
            <person name="Aoki R."/>
            <person name="Kajiwara S."/>
            <person name="Itoh T."/>
            <person name="Iwasaki H."/>
        </authorList>
    </citation>
    <scope>NUCLEOTIDE SEQUENCE</scope>
    <source>
        <strain evidence="10">N6</strain>
    </source>
</reference>